<sequence length="77" mass="8550">MYARENVQKMTHADPSDQNRSATGPNSPKYPNPGNRRKATLPGCKSDDDVREQLIENAGHLLQGAVYAPQSLRVRKC</sequence>
<dbReference type="Proteomes" id="UP000024635">
    <property type="component" value="Unassembled WGS sequence"/>
</dbReference>
<organism evidence="2 3">
    <name type="scientific">Ancylostoma ceylanicum</name>
    <dbReference type="NCBI Taxonomy" id="53326"/>
    <lineage>
        <taxon>Eukaryota</taxon>
        <taxon>Metazoa</taxon>
        <taxon>Ecdysozoa</taxon>
        <taxon>Nematoda</taxon>
        <taxon>Chromadorea</taxon>
        <taxon>Rhabditida</taxon>
        <taxon>Rhabditina</taxon>
        <taxon>Rhabditomorpha</taxon>
        <taxon>Strongyloidea</taxon>
        <taxon>Ancylostomatidae</taxon>
        <taxon>Ancylostomatinae</taxon>
        <taxon>Ancylostoma</taxon>
    </lineage>
</organism>
<accession>A0A016V8Z5</accession>
<evidence type="ECO:0000313" key="3">
    <source>
        <dbReference type="Proteomes" id="UP000024635"/>
    </source>
</evidence>
<evidence type="ECO:0000256" key="1">
    <source>
        <dbReference type="SAM" id="MobiDB-lite"/>
    </source>
</evidence>
<protein>
    <submittedName>
        <fullName evidence="2">Uncharacterized protein</fullName>
    </submittedName>
</protein>
<gene>
    <name evidence="2" type="primary">Acey_s0015.g2516</name>
    <name evidence="2" type="ORF">Y032_0015g2516</name>
</gene>
<comment type="caution">
    <text evidence="2">The sequence shown here is derived from an EMBL/GenBank/DDBJ whole genome shotgun (WGS) entry which is preliminary data.</text>
</comment>
<keyword evidence="3" id="KW-1185">Reference proteome</keyword>
<dbReference type="EMBL" id="JARK01001351">
    <property type="protein sequence ID" value="EYC23198.1"/>
    <property type="molecule type" value="Genomic_DNA"/>
</dbReference>
<feature type="region of interest" description="Disordered" evidence="1">
    <location>
        <begin position="1"/>
        <end position="45"/>
    </location>
</feature>
<proteinExistence type="predicted"/>
<dbReference type="AlphaFoldDB" id="A0A016V8Z5"/>
<reference evidence="3" key="1">
    <citation type="journal article" date="2015" name="Nat. Genet.">
        <title>The genome and transcriptome of the zoonotic hookworm Ancylostoma ceylanicum identify infection-specific gene families.</title>
        <authorList>
            <person name="Schwarz E.M."/>
            <person name="Hu Y."/>
            <person name="Antoshechkin I."/>
            <person name="Miller M.M."/>
            <person name="Sternberg P.W."/>
            <person name="Aroian R.V."/>
        </authorList>
    </citation>
    <scope>NUCLEOTIDE SEQUENCE</scope>
    <source>
        <strain evidence="3">HY135</strain>
    </source>
</reference>
<evidence type="ECO:0000313" key="2">
    <source>
        <dbReference type="EMBL" id="EYC23198.1"/>
    </source>
</evidence>
<name>A0A016V8Z5_9BILA</name>